<dbReference type="Proteomes" id="UP000004671">
    <property type="component" value="Chromosome"/>
</dbReference>
<sequence length="75" mass="8687">MNYKLFMSIVLIIVGILFTFFNEKMLDIIGRSENGNKWEISNYERKTSMKIGGIGSLFVGSLYLFLQLIKTIFKI</sequence>
<dbReference type="AlphaFoldDB" id="H1XVW2"/>
<keyword evidence="1" id="KW-0812">Transmembrane</keyword>
<evidence type="ECO:0000256" key="1">
    <source>
        <dbReference type="SAM" id="Phobius"/>
    </source>
</evidence>
<keyword evidence="1" id="KW-0472">Membrane</keyword>
<reference evidence="2 3" key="1">
    <citation type="submission" date="2011-09" db="EMBL/GenBank/DDBJ databases">
        <title>The permanent draft genome of Caldithrix abyssi DSM 13497.</title>
        <authorList>
            <consortium name="US DOE Joint Genome Institute (JGI-PGF)"/>
            <person name="Lucas S."/>
            <person name="Han J."/>
            <person name="Lapidus A."/>
            <person name="Bruce D."/>
            <person name="Goodwin L."/>
            <person name="Pitluck S."/>
            <person name="Peters L."/>
            <person name="Kyrpides N."/>
            <person name="Mavromatis K."/>
            <person name="Ivanova N."/>
            <person name="Mikhailova N."/>
            <person name="Chertkov O."/>
            <person name="Detter J.C."/>
            <person name="Tapia R."/>
            <person name="Han C."/>
            <person name="Land M."/>
            <person name="Hauser L."/>
            <person name="Markowitz V."/>
            <person name="Cheng J.-F."/>
            <person name="Hugenholtz P."/>
            <person name="Woyke T."/>
            <person name="Wu D."/>
            <person name="Spring S."/>
            <person name="Brambilla E."/>
            <person name="Klenk H.-P."/>
            <person name="Eisen J.A."/>
        </authorList>
    </citation>
    <scope>NUCLEOTIDE SEQUENCE [LARGE SCALE GENOMIC DNA]</scope>
    <source>
        <strain evidence="2 3">DSM 13497</strain>
    </source>
</reference>
<dbReference type="RefSeq" id="WP_006927711.1">
    <property type="nucleotide sequence ID" value="NZ_CM001402.1"/>
</dbReference>
<dbReference type="InParanoid" id="H1XVW2"/>
<keyword evidence="3" id="KW-1185">Reference proteome</keyword>
<proteinExistence type="predicted"/>
<accession>H1XVW2</accession>
<organism evidence="2 3">
    <name type="scientific">Caldithrix abyssi DSM 13497</name>
    <dbReference type="NCBI Taxonomy" id="880073"/>
    <lineage>
        <taxon>Bacteria</taxon>
        <taxon>Pseudomonadati</taxon>
        <taxon>Calditrichota</taxon>
        <taxon>Calditrichia</taxon>
        <taxon>Calditrichales</taxon>
        <taxon>Calditrichaceae</taxon>
        <taxon>Caldithrix</taxon>
    </lineage>
</organism>
<evidence type="ECO:0000313" key="3">
    <source>
        <dbReference type="Proteomes" id="UP000004671"/>
    </source>
</evidence>
<protein>
    <recommendedName>
        <fullName evidence="4">Immunity protein 17</fullName>
    </recommendedName>
</protein>
<dbReference type="EMBL" id="CM001402">
    <property type="protein sequence ID" value="EHO40689.1"/>
    <property type="molecule type" value="Genomic_DNA"/>
</dbReference>
<feature type="transmembrane region" description="Helical" evidence="1">
    <location>
        <begin position="51"/>
        <end position="69"/>
    </location>
</feature>
<evidence type="ECO:0000313" key="2">
    <source>
        <dbReference type="EMBL" id="EHO40689.1"/>
    </source>
</evidence>
<feature type="transmembrane region" description="Helical" evidence="1">
    <location>
        <begin position="6"/>
        <end position="22"/>
    </location>
</feature>
<gene>
    <name evidence="2" type="ORF">Calab_1058</name>
</gene>
<dbReference type="PaxDb" id="880073-Calab_1058"/>
<dbReference type="HOGENOM" id="CLU_2750118_0_0_0"/>
<name>H1XVW2_CALAY</name>
<keyword evidence="1" id="KW-1133">Transmembrane helix</keyword>
<evidence type="ECO:0008006" key="4">
    <source>
        <dbReference type="Google" id="ProtNLM"/>
    </source>
</evidence>